<dbReference type="SUPFAM" id="SSF46689">
    <property type="entry name" value="Homeodomain-like"/>
    <property type="match status" value="1"/>
</dbReference>
<sequence length="179" mass="18987">MAATERPYHHGDLRNALLAAAIELAASGGPDAISVRAAARAAGVAPSAVYRHFDDREHLLAAVREHAANRLASAMRQGAGALCATAKAYICFAATEPGLFRTVSPRFAPGHRPFQVVDGVRLGPAAEMAVWSSVHGLAVLVSDGPLRDVPGAVRDEAVERMLAALRHSIRETQWPVSKR</sequence>
<dbReference type="InterPro" id="IPR001647">
    <property type="entry name" value="HTH_TetR"/>
</dbReference>
<evidence type="ECO:0000256" key="3">
    <source>
        <dbReference type="ARBA" id="ARBA00023163"/>
    </source>
</evidence>
<dbReference type="InterPro" id="IPR036271">
    <property type="entry name" value="Tet_transcr_reg_TetR-rel_C_sf"/>
</dbReference>
<evidence type="ECO:0000256" key="4">
    <source>
        <dbReference type="PROSITE-ProRule" id="PRU00335"/>
    </source>
</evidence>
<evidence type="ECO:0000256" key="2">
    <source>
        <dbReference type="ARBA" id="ARBA00023125"/>
    </source>
</evidence>
<keyword evidence="7" id="KW-1185">Reference proteome</keyword>
<evidence type="ECO:0000259" key="5">
    <source>
        <dbReference type="PROSITE" id="PS50977"/>
    </source>
</evidence>
<dbReference type="InterPro" id="IPR009057">
    <property type="entry name" value="Homeodomain-like_sf"/>
</dbReference>
<name>A0A0N9I4F4_9PSEU</name>
<dbReference type="PROSITE" id="PS50977">
    <property type="entry name" value="HTH_TETR_2"/>
    <property type="match status" value="1"/>
</dbReference>
<dbReference type="GO" id="GO:0003700">
    <property type="term" value="F:DNA-binding transcription factor activity"/>
    <property type="evidence" value="ECO:0007669"/>
    <property type="project" value="TreeGrafter"/>
</dbReference>
<feature type="domain" description="HTH tetR-type" evidence="5">
    <location>
        <begin position="11"/>
        <end position="71"/>
    </location>
</feature>
<dbReference type="EMBL" id="CP012752">
    <property type="protein sequence ID" value="ALG10769.1"/>
    <property type="molecule type" value="Genomic_DNA"/>
</dbReference>
<evidence type="ECO:0000313" key="7">
    <source>
        <dbReference type="Proteomes" id="UP000063699"/>
    </source>
</evidence>
<dbReference type="PANTHER" id="PTHR30055">
    <property type="entry name" value="HTH-TYPE TRANSCRIPTIONAL REGULATOR RUTR"/>
    <property type="match status" value="1"/>
</dbReference>
<dbReference type="Proteomes" id="UP000063699">
    <property type="component" value="Chromosome"/>
</dbReference>
<dbReference type="AlphaFoldDB" id="A0A0N9I4F4"/>
<keyword evidence="3" id="KW-0804">Transcription</keyword>
<dbReference type="KEGG" id="kphy:AOZ06_31245"/>
<dbReference type="RefSeq" id="WP_054292672.1">
    <property type="nucleotide sequence ID" value="NZ_CP012752.1"/>
</dbReference>
<evidence type="ECO:0000313" key="6">
    <source>
        <dbReference type="EMBL" id="ALG10769.1"/>
    </source>
</evidence>
<proteinExistence type="predicted"/>
<dbReference type="PRINTS" id="PR00455">
    <property type="entry name" value="HTHTETR"/>
</dbReference>
<dbReference type="STRING" id="860235.AOZ06_31245"/>
<reference evidence="6 7" key="1">
    <citation type="submission" date="2015-07" db="EMBL/GenBank/DDBJ databases">
        <title>Genome sequencing of Kibdelosporangium phytohabitans.</title>
        <authorList>
            <person name="Qin S."/>
            <person name="Xing K."/>
        </authorList>
    </citation>
    <scope>NUCLEOTIDE SEQUENCE [LARGE SCALE GENOMIC DNA]</scope>
    <source>
        <strain evidence="6 7">KLBMP1111</strain>
    </source>
</reference>
<organism evidence="6 7">
    <name type="scientific">Kibdelosporangium phytohabitans</name>
    <dbReference type="NCBI Taxonomy" id="860235"/>
    <lineage>
        <taxon>Bacteria</taxon>
        <taxon>Bacillati</taxon>
        <taxon>Actinomycetota</taxon>
        <taxon>Actinomycetes</taxon>
        <taxon>Pseudonocardiales</taxon>
        <taxon>Pseudonocardiaceae</taxon>
        <taxon>Kibdelosporangium</taxon>
    </lineage>
</organism>
<dbReference type="SUPFAM" id="SSF48498">
    <property type="entry name" value="Tetracyclin repressor-like, C-terminal domain"/>
    <property type="match status" value="1"/>
</dbReference>
<dbReference type="PANTHER" id="PTHR30055:SF220">
    <property type="entry name" value="TETR-FAMILY REGULATORY PROTEIN"/>
    <property type="match status" value="1"/>
</dbReference>
<dbReference type="InterPro" id="IPR025996">
    <property type="entry name" value="MT1864/Rv1816-like_C"/>
</dbReference>
<dbReference type="GO" id="GO:0000976">
    <property type="term" value="F:transcription cis-regulatory region binding"/>
    <property type="evidence" value="ECO:0007669"/>
    <property type="project" value="TreeGrafter"/>
</dbReference>
<keyword evidence="2 4" id="KW-0238">DNA-binding</keyword>
<dbReference type="OrthoDB" id="3173376at2"/>
<dbReference type="Pfam" id="PF00440">
    <property type="entry name" value="TetR_N"/>
    <property type="match status" value="1"/>
</dbReference>
<dbReference type="InterPro" id="IPR050109">
    <property type="entry name" value="HTH-type_TetR-like_transc_reg"/>
</dbReference>
<accession>A0A0N9I4F4</accession>
<feature type="DNA-binding region" description="H-T-H motif" evidence="4">
    <location>
        <begin position="34"/>
        <end position="53"/>
    </location>
</feature>
<dbReference type="Pfam" id="PF13305">
    <property type="entry name" value="TetR_C_33"/>
    <property type="match status" value="1"/>
</dbReference>
<dbReference type="Gene3D" id="1.10.357.10">
    <property type="entry name" value="Tetracycline Repressor, domain 2"/>
    <property type="match status" value="1"/>
</dbReference>
<evidence type="ECO:0000256" key="1">
    <source>
        <dbReference type="ARBA" id="ARBA00023015"/>
    </source>
</evidence>
<keyword evidence="1" id="KW-0805">Transcription regulation</keyword>
<protein>
    <recommendedName>
        <fullName evidence="5">HTH tetR-type domain-containing protein</fullName>
    </recommendedName>
</protein>
<gene>
    <name evidence="6" type="ORF">AOZ06_31245</name>
</gene>